<organism evidence="1 2">
    <name type="scientific">Aureobasidium melanogenum</name>
    <name type="common">Aureobasidium pullulans var. melanogenum</name>
    <dbReference type="NCBI Taxonomy" id="46634"/>
    <lineage>
        <taxon>Eukaryota</taxon>
        <taxon>Fungi</taxon>
        <taxon>Dikarya</taxon>
        <taxon>Ascomycota</taxon>
        <taxon>Pezizomycotina</taxon>
        <taxon>Dothideomycetes</taxon>
        <taxon>Dothideomycetidae</taxon>
        <taxon>Dothideales</taxon>
        <taxon>Saccotheciaceae</taxon>
        <taxon>Aureobasidium</taxon>
    </lineage>
</organism>
<dbReference type="EMBL" id="JAHFYH010000001">
    <property type="protein sequence ID" value="KAH0237664.1"/>
    <property type="molecule type" value="Genomic_DNA"/>
</dbReference>
<reference evidence="1" key="2">
    <citation type="submission" date="2021-08" db="EMBL/GenBank/DDBJ databases">
        <authorList>
            <person name="Gostincar C."/>
            <person name="Sun X."/>
            <person name="Song Z."/>
            <person name="Gunde-Cimerman N."/>
        </authorList>
    </citation>
    <scope>NUCLEOTIDE SEQUENCE</scope>
    <source>
        <strain evidence="1">EXF-8016</strain>
    </source>
</reference>
<gene>
    <name evidence="1" type="ORF">KCV03_g207</name>
</gene>
<comment type="caution">
    <text evidence="1">The sequence shown here is derived from an EMBL/GenBank/DDBJ whole genome shotgun (WGS) entry which is preliminary data.</text>
</comment>
<reference evidence="1" key="1">
    <citation type="journal article" date="2021" name="J Fungi (Basel)">
        <title>Virulence traits and population genomics of the black yeast Aureobasidium melanogenum.</title>
        <authorList>
            <person name="Cernosa A."/>
            <person name="Sun X."/>
            <person name="Gostincar C."/>
            <person name="Fang C."/>
            <person name="Gunde-Cimerman N."/>
            <person name="Song Z."/>
        </authorList>
    </citation>
    <scope>NUCLEOTIDE SEQUENCE</scope>
    <source>
        <strain evidence="1">EXF-8016</strain>
    </source>
</reference>
<feature type="non-terminal residue" evidence="1">
    <location>
        <position position="374"/>
    </location>
</feature>
<protein>
    <submittedName>
        <fullName evidence="1">Uncharacterized protein</fullName>
    </submittedName>
</protein>
<dbReference type="Proteomes" id="UP000767238">
    <property type="component" value="Unassembled WGS sequence"/>
</dbReference>
<dbReference type="AlphaFoldDB" id="A0A9P8KB94"/>
<accession>A0A9P8KB94</accession>
<evidence type="ECO:0000313" key="1">
    <source>
        <dbReference type="EMBL" id="KAH0237664.1"/>
    </source>
</evidence>
<proteinExistence type="predicted"/>
<name>A0A9P8KB94_AURME</name>
<evidence type="ECO:0000313" key="2">
    <source>
        <dbReference type="Proteomes" id="UP000767238"/>
    </source>
</evidence>
<sequence>MPEHNVPESTSLRQVFLRSSFLFEGMSLGIERETVMMSWSLWPLLLFSTQQLSFIKMNSRASVIRIFRSSQISKHVASNRISLWSFSHCRLTPLGNSWSIANCTLSTTNARKPDLAGVVVSQKDKDPSERFRTHLAEGTLTRPLAVSCLQDAVLLNQPHSQLGKAAMMWLWNQYDTIRYPDDVDLTDSLAILLVREGKEEMMWEWIAQESQSHNIPTKNGRILKKRCDWCNAAFRGLVEAKAHLATDNSLDAALETFFRGTRVPYLLPMQSAANFCHKMLCRPTHEDPKRTYEEMRSSLRFPNTDLTLWNAFYVWSAHSPKYFAALYQARLKLFHPQQQDPWPLYSWWQDVEHNQNHPLRQVQSQKNMVSKPVG</sequence>